<dbReference type="Gene3D" id="3.40.50.720">
    <property type="entry name" value="NAD(P)-binding Rossmann-like Domain"/>
    <property type="match status" value="1"/>
</dbReference>
<organism evidence="2 3">
    <name type="scientific">Agaricicola taiwanensis</name>
    <dbReference type="NCBI Taxonomy" id="591372"/>
    <lineage>
        <taxon>Bacteria</taxon>
        <taxon>Pseudomonadati</taxon>
        <taxon>Pseudomonadota</taxon>
        <taxon>Alphaproteobacteria</taxon>
        <taxon>Rhodobacterales</taxon>
        <taxon>Paracoccaceae</taxon>
        <taxon>Agaricicola</taxon>
    </lineage>
</organism>
<dbReference type="InterPro" id="IPR020904">
    <property type="entry name" value="Sc_DH/Rdtase_CS"/>
</dbReference>
<protein>
    <submittedName>
        <fullName evidence="2">3-ketoacyl-ACP reductase</fullName>
    </submittedName>
</protein>
<name>A0A8J2VZ62_9RHOB</name>
<dbReference type="InterPro" id="IPR002347">
    <property type="entry name" value="SDR_fam"/>
</dbReference>
<sequence>MNSMDPGVAVSTFADDIFKDQVFLVTGAGRGIGKLLAERLARLGAHVALCDLVAGRAEETAKVIAAGQGSALALTADVSKEEDVQRAVAAVLDRWGRVDVLVNSAGSYGAAYRVTHETPVEEWDSVFASNVRGSFLCAKTVLPHMVTAGRGRIINFASNAGRSVSPLLGCSYTAAKTAVIGMTRHLSREYARHGILVNTIAPGPVAGERVSELIDGEANGAALNAQIPIGRLADPSDIVDVVLFMASGASRYMTGAILDVSGGLILA</sequence>
<dbReference type="RefSeq" id="WP_188409460.1">
    <property type="nucleotide sequence ID" value="NZ_BMCP01000002.1"/>
</dbReference>
<dbReference type="AlphaFoldDB" id="A0A8J2VZ62"/>
<evidence type="ECO:0000313" key="2">
    <source>
        <dbReference type="EMBL" id="GGE41498.1"/>
    </source>
</evidence>
<dbReference type="Proteomes" id="UP000602745">
    <property type="component" value="Unassembled WGS sequence"/>
</dbReference>
<dbReference type="PRINTS" id="PR00080">
    <property type="entry name" value="SDRFAMILY"/>
</dbReference>
<dbReference type="InterPro" id="IPR036291">
    <property type="entry name" value="NAD(P)-bd_dom_sf"/>
</dbReference>
<dbReference type="Pfam" id="PF13561">
    <property type="entry name" value="adh_short_C2"/>
    <property type="match status" value="1"/>
</dbReference>
<dbReference type="PROSITE" id="PS00061">
    <property type="entry name" value="ADH_SHORT"/>
    <property type="match status" value="1"/>
</dbReference>
<comment type="caution">
    <text evidence="2">The sequence shown here is derived from an EMBL/GenBank/DDBJ whole genome shotgun (WGS) entry which is preliminary data.</text>
</comment>
<dbReference type="CDD" id="cd05233">
    <property type="entry name" value="SDR_c"/>
    <property type="match status" value="1"/>
</dbReference>
<dbReference type="GO" id="GO:0016616">
    <property type="term" value="F:oxidoreductase activity, acting on the CH-OH group of donors, NAD or NADP as acceptor"/>
    <property type="evidence" value="ECO:0007669"/>
    <property type="project" value="TreeGrafter"/>
</dbReference>
<gene>
    <name evidence="2" type="ORF">GCM10007276_18580</name>
</gene>
<dbReference type="PANTHER" id="PTHR42760">
    <property type="entry name" value="SHORT-CHAIN DEHYDROGENASES/REDUCTASES FAMILY MEMBER"/>
    <property type="match status" value="1"/>
</dbReference>
<accession>A0A8J2VZ62</accession>
<evidence type="ECO:0000256" key="1">
    <source>
        <dbReference type="ARBA" id="ARBA00006484"/>
    </source>
</evidence>
<dbReference type="FunFam" id="3.40.50.720:FF:000084">
    <property type="entry name" value="Short-chain dehydrogenase reductase"/>
    <property type="match status" value="1"/>
</dbReference>
<keyword evidence="3" id="KW-1185">Reference proteome</keyword>
<proteinExistence type="inferred from homology"/>
<reference evidence="2" key="1">
    <citation type="journal article" date="2014" name="Int. J. Syst. Evol. Microbiol.">
        <title>Complete genome sequence of Corynebacterium casei LMG S-19264T (=DSM 44701T), isolated from a smear-ripened cheese.</title>
        <authorList>
            <consortium name="US DOE Joint Genome Institute (JGI-PGF)"/>
            <person name="Walter F."/>
            <person name="Albersmeier A."/>
            <person name="Kalinowski J."/>
            <person name="Ruckert C."/>
        </authorList>
    </citation>
    <scope>NUCLEOTIDE SEQUENCE</scope>
    <source>
        <strain evidence="2">CCM 7684</strain>
    </source>
</reference>
<dbReference type="EMBL" id="BMCP01000002">
    <property type="protein sequence ID" value="GGE41498.1"/>
    <property type="molecule type" value="Genomic_DNA"/>
</dbReference>
<dbReference type="PRINTS" id="PR00081">
    <property type="entry name" value="GDHRDH"/>
</dbReference>
<dbReference type="SUPFAM" id="SSF51735">
    <property type="entry name" value="NAD(P)-binding Rossmann-fold domains"/>
    <property type="match status" value="1"/>
</dbReference>
<reference evidence="2" key="2">
    <citation type="submission" date="2020-09" db="EMBL/GenBank/DDBJ databases">
        <authorList>
            <person name="Sun Q."/>
            <person name="Sedlacek I."/>
        </authorList>
    </citation>
    <scope>NUCLEOTIDE SEQUENCE</scope>
    <source>
        <strain evidence="2">CCM 7684</strain>
    </source>
</reference>
<evidence type="ECO:0000313" key="3">
    <source>
        <dbReference type="Proteomes" id="UP000602745"/>
    </source>
</evidence>
<comment type="similarity">
    <text evidence="1">Belongs to the short-chain dehydrogenases/reductases (SDR) family.</text>
</comment>